<evidence type="ECO:0000313" key="1">
    <source>
        <dbReference type="EMBL" id="OEU06156.1"/>
    </source>
</evidence>
<evidence type="ECO:0000313" key="2">
    <source>
        <dbReference type="Proteomes" id="UP000095751"/>
    </source>
</evidence>
<dbReference type="OrthoDB" id="54189at2759"/>
<dbReference type="Proteomes" id="UP000095751">
    <property type="component" value="Unassembled WGS sequence"/>
</dbReference>
<dbReference type="SUPFAM" id="SSF52047">
    <property type="entry name" value="RNI-like"/>
    <property type="match status" value="1"/>
</dbReference>
<dbReference type="EMBL" id="KV784425">
    <property type="protein sequence ID" value="OEU06156.1"/>
    <property type="molecule type" value="Genomic_DNA"/>
</dbReference>
<reference evidence="1 2" key="1">
    <citation type="submission" date="2016-09" db="EMBL/GenBank/DDBJ databases">
        <title>Extensive genetic diversity and differential bi-allelic expression allows diatom success in the polar Southern Ocean.</title>
        <authorList>
            <consortium name="DOE Joint Genome Institute"/>
            <person name="Mock T."/>
            <person name="Otillar R.P."/>
            <person name="Strauss J."/>
            <person name="Dupont C."/>
            <person name="Frickenhaus S."/>
            <person name="Maumus F."/>
            <person name="Mcmullan M."/>
            <person name="Sanges R."/>
            <person name="Schmutz J."/>
            <person name="Toseland A."/>
            <person name="Valas R."/>
            <person name="Veluchamy A."/>
            <person name="Ward B.J."/>
            <person name="Allen A."/>
            <person name="Barry K."/>
            <person name="Falciatore A."/>
            <person name="Ferrante M."/>
            <person name="Fortunato A.E."/>
            <person name="Gloeckner G."/>
            <person name="Gruber A."/>
            <person name="Hipkin R."/>
            <person name="Janech M."/>
            <person name="Kroth P."/>
            <person name="Leese F."/>
            <person name="Lindquist E."/>
            <person name="Lyon B.R."/>
            <person name="Martin J."/>
            <person name="Mayer C."/>
            <person name="Parker M."/>
            <person name="Quesneville H."/>
            <person name="Raymond J."/>
            <person name="Uhlig C."/>
            <person name="Valentin K.U."/>
            <person name="Worden A.Z."/>
            <person name="Armbrust E.V."/>
            <person name="Bowler C."/>
            <person name="Green B."/>
            <person name="Moulton V."/>
            <person name="Van Oosterhout C."/>
            <person name="Grigoriev I."/>
        </authorList>
    </citation>
    <scope>NUCLEOTIDE SEQUENCE [LARGE SCALE GENOMIC DNA]</scope>
    <source>
        <strain evidence="1 2">CCMP1102</strain>
    </source>
</reference>
<dbReference type="InterPro" id="IPR032675">
    <property type="entry name" value="LRR_dom_sf"/>
</dbReference>
<accession>A0A1E7EJU4</accession>
<dbReference type="AlphaFoldDB" id="A0A1E7EJU4"/>
<dbReference type="InterPro" id="IPR001611">
    <property type="entry name" value="Leu-rich_rpt"/>
</dbReference>
<organism evidence="1 2">
    <name type="scientific">Fragilariopsis cylindrus CCMP1102</name>
    <dbReference type="NCBI Taxonomy" id="635003"/>
    <lineage>
        <taxon>Eukaryota</taxon>
        <taxon>Sar</taxon>
        <taxon>Stramenopiles</taxon>
        <taxon>Ochrophyta</taxon>
        <taxon>Bacillariophyta</taxon>
        <taxon>Bacillariophyceae</taxon>
        <taxon>Bacillariophycidae</taxon>
        <taxon>Bacillariales</taxon>
        <taxon>Bacillariaceae</taxon>
        <taxon>Fragilariopsis</taxon>
    </lineage>
</organism>
<name>A0A1E7EJU4_9STRA</name>
<dbReference type="Gene3D" id="3.80.10.10">
    <property type="entry name" value="Ribonuclease Inhibitor"/>
    <property type="match status" value="1"/>
</dbReference>
<gene>
    <name evidence="1" type="ORF">FRACYDRAFT_256201</name>
</gene>
<protein>
    <recommendedName>
        <fullName evidence="3">RNI-like protein</fullName>
    </recommendedName>
</protein>
<proteinExistence type="predicted"/>
<evidence type="ECO:0008006" key="3">
    <source>
        <dbReference type="Google" id="ProtNLM"/>
    </source>
</evidence>
<dbReference type="InParanoid" id="A0A1E7EJU4"/>
<keyword evidence="2" id="KW-1185">Reference proteome</keyword>
<sequence length="482" mass="54924">MVETTEIAIKSMDSLLRHVLSNTPEAVLSETPEADRRKLISICLKSIPNRMNFVECVTLVSILSKIGIVDINNIANDQIDFVKEGQDGDKYYIHYACDFTIDTDGRITELGIMHNESDDYDLPAIIAFLERLTFLMLSNCRSIPAELSNLPHLEKLHLNIFSLDLLENFPIQMKLKNLKILRVNSDVPLPASSRFLKWMTSQLPNLETLEFENDMENNDHLFIIDSLRTNNVCFHKSLKHLALCCCLTGQESFEILILEIVPKFRDLRSLDLSRNRIKSFLPIVDSIKNDRTFVPSKSLRVLNVRSNPVFKKMKDDPIETAAMLSFLGIFNTIHSFGERLGRDLYYDSDVEYALRINHAGRRIVVKVDGGSNNDDDRKAIIPIPLWPIILERAYEKSWETHCSDWESEKEKEKKKSATGIYYLLREVGPALLFGGQRRPNACILSKDGDGDGGVSLKRKDIITINERVSKTRSNNNNESSSS</sequence>
<dbReference type="PROSITE" id="PS51450">
    <property type="entry name" value="LRR"/>
    <property type="match status" value="1"/>
</dbReference>
<dbReference type="KEGG" id="fcy:FRACYDRAFT_256201"/>